<feature type="domain" description="SP-RING-type" evidence="5">
    <location>
        <begin position="1"/>
        <end position="62"/>
    </location>
</feature>
<evidence type="ECO:0000256" key="3">
    <source>
        <dbReference type="ARBA" id="ARBA00022833"/>
    </source>
</evidence>
<sequence>MRLMIPCRALTCSHLQCFDATLYIQMNEKKPTWVCPVCDKKAPYEHLIIDGLFVEILNSCMDCDEIQFKEDGSWAPMRNLCHFLGQRFCRRSLTHVRERLQSARSSSEVLLSCGRTIGVE</sequence>
<dbReference type="InterPro" id="IPR004181">
    <property type="entry name" value="Znf_MIZ"/>
</dbReference>
<evidence type="ECO:0000313" key="7">
    <source>
        <dbReference type="Proteomes" id="UP000694383"/>
    </source>
</evidence>
<keyword evidence="7" id="KW-1185">Reference proteome</keyword>
<dbReference type="InterPro" id="IPR013083">
    <property type="entry name" value="Znf_RING/FYVE/PHD"/>
</dbReference>
<reference evidence="6" key="1">
    <citation type="submission" date="2025-08" db="UniProtKB">
        <authorList>
            <consortium name="Ensembl"/>
        </authorList>
    </citation>
    <scope>IDENTIFICATION</scope>
</reference>
<dbReference type="GO" id="GO:0000785">
    <property type="term" value="C:chromatin"/>
    <property type="evidence" value="ECO:0007669"/>
    <property type="project" value="TreeGrafter"/>
</dbReference>
<dbReference type="GO" id="GO:0016925">
    <property type="term" value="P:protein sumoylation"/>
    <property type="evidence" value="ECO:0007669"/>
    <property type="project" value="TreeGrafter"/>
</dbReference>
<name>A0A8C8DQS6_9TELE</name>
<dbReference type="Proteomes" id="UP000694383">
    <property type="component" value="Unplaced"/>
</dbReference>
<dbReference type="GO" id="GO:0008270">
    <property type="term" value="F:zinc ion binding"/>
    <property type="evidence" value="ECO:0007669"/>
    <property type="project" value="UniProtKB-KW"/>
</dbReference>
<dbReference type="AlphaFoldDB" id="A0A8C8DQS6"/>
<protein>
    <recommendedName>
        <fullName evidence="5">SP-RING-type domain-containing protein</fullName>
    </recommendedName>
</protein>
<dbReference type="PANTHER" id="PTHR10782">
    <property type="entry name" value="ZINC FINGER MIZ DOMAIN-CONTAINING PROTEIN"/>
    <property type="match status" value="1"/>
</dbReference>
<proteinExistence type="predicted"/>
<dbReference type="Gene3D" id="3.30.40.10">
    <property type="entry name" value="Zinc/RING finger domain, C3HC4 (zinc finger)"/>
    <property type="match status" value="1"/>
</dbReference>
<dbReference type="Pfam" id="PF02891">
    <property type="entry name" value="zf-MIZ"/>
    <property type="match status" value="1"/>
</dbReference>
<keyword evidence="2 4" id="KW-0863">Zinc-finger</keyword>
<dbReference type="GO" id="GO:0006357">
    <property type="term" value="P:regulation of transcription by RNA polymerase II"/>
    <property type="evidence" value="ECO:0007669"/>
    <property type="project" value="TreeGrafter"/>
</dbReference>
<accession>A0A8C8DQS6</accession>
<dbReference type="Ensembl" id="ENSOSIT00000024026.1">
    <property type="protein sequence ID" value="ENSOSIP00000022748.1"/>
    <property type="gene ID" value="ENSOSIG00000011958.1"/>
</dbReference>
<keyword evidence="3" id="KW-0862">Zinc</keyword>
<keyword evidence="1" id="KW-0479">Metal-binding</keyword>
<dbReference type="GO" id="GO:0061665">
    <property type="term" value="F:SUMO ligase activity"/>
    <property type="evidence" value="ECO:0007669"/>
    <property type="project" value="TreeGrafter"/>
</dbReference>
<evidence type="ECO:0000256" key="4">
    <source>
        <dbReference type="PROSITE-ProRule" id="PRU00452"/>
    </source>
</evidence>
<dbReference type="PROSITE" id="PS51044">
    <property type="entry name" value="ZF_SP_RING"/>
    <property type="match status" value="1"/>
</dbReference>
<dbReference type="GeneTree" id="ENSGT01030000234539"/>
<dbReference type="PANTHER" id="PTHR10782:SF101">
    <property type="entry name" value="E3 SUMO-PROTEIN LIGASE PIAS1"/>
    <property type="match status" value="1"/>
</dbReference>
<evidence type="ECO:0000256" key="2">
    <source>
        <dbReference type="ARBA" id="ARBA00022771"/>
    </source>
</evidence>
<organism evidence="6 7">
    <name type="scientific">Oryzias sinensis</name>
    <name type="common">Chinese medaka</name>
    <dbReference type="NCBI Taxonomy" id="183150"/>
    <lineage>
        <taxon>Eukaryota</taxon>
        <taxon>Metazoa</taxon>
        <taxon>Chordata</taxon>
        <taxon>Craniata</taxon>
        <taxon>Vertebrata</taxon>
        <taxon>Euteleostomi</taxon>
        <taxon>Actinopterygii</taxon>
        <taxon>Neopterygii</taxon>
        <taxon>Teleostei</taxon>
        <taxon>Neoteleostei</taxon>
        <taxon>Acanthomorphata</taxon>
        <taxon>Ovalentaria</taxon>
        <taxon>Atherinomorphae</taxon>
        <taxon>Beloniformes</taxon>
        <taxon>Adrianichthyidae</taxon>
        <taxon>Oryziinae</taxon>
        <taxon>Oryzias</taxon>
    </lineage>
</organism>
<evidence type="ECO:0000313" key="6">
    <source>
        <dbReference type="Ensembl" id="ENSOSIP00000022748.1"/>
    </source>
</evidence>
<evidence type="ECO:0000256" key="1">
    <source>
        <dbReference type="ARBA" id="ARBA00022723"/>
    </source>
</evidence>
<dbReference type="GO" id="GO:0003712">
    <property type="term" value="F:transcription coregulator activity"/>
    <property type="evidence" value="ECO:0007669"/>
    <property type="project" value="TreeGrafter"/>
</dbReference>
<evidence type="ECO:0000259" key="5">
    <source>
        <dbReference type="PROSITE" id="PS51044"/>
    </source>
</evidence>
<reference evidence="6" key="2">
    <citation type="submission" date="2025-09" db="UniProtKB">
        <authorList>
            <consortium name="Ensembl"/>
        </authorList>
    </citation>
    <scope>IDENTIFICATION</scope>
</reference>